<dbReference type="InterPro" id="IPR011047">
    <property type="entry name" value="Quinoprotein_ADH-like_sf"/>
</dbReference>
<proteinExistence type="predicted"/>
<protein>
    <submittedName>
        <fullName evidence="5">Phosphatidylinositol/phosphatidylcholine transfer protein SFH13</fullName>
    </submittedName>
</protein>
<dbReference type="SMART" id="SM00320">
    <property type="entry name" value="WD40"/>
    <property type="match status" value="3"/>
</dbReference>
<evidence type="ECO:0000256" key="3">
    <source>
        <dbReference type="SAM" id="Phobius"/>
    </source>
</evidence>
<dbReference type="SUPFAM" id="SSF46938">
    <property type="entry name" value="CRAL/TRIO N-terminal domain"/>
    <property type="match status" value="1"/>
</dbReference>
<dbReference type="Pfam" id="PF03765">
    <property type="entry name" value="CRAL_TRIO_N"/>
    <property type="match status" value="1"/>
</dbReference>
<dbReference type="SUPFAM" id="SSF50998">
    <property type="entry name" value="Quinoprotein alcohol dehydrogenase-like"/>
    <property type="match status" value="1"/>
</dbReference>
<dbReference type="InterPro" id="IPR015943">
    <property type="entry name" value="WD40/YVTN_repeat-like_dom_sf"/>
</dbReference>
<feature type="transmembrane region" description="Helical" evidence="3">
    <location>
        <begin position="819"/>
        <end position="842"/>
    </location>
</feature>
<dbReference type="Proteomes" id="UP001293254">
    <property type="component" value="Unassembled WGS sequence"/>
</dbReference>
<dbReference type="InterPro" id="IPR036865">
    <property type="entry name" value="CRAL-TRIO_dom_sf"/>
</dbReference>
<dbReference type="Gene3D" id="3.40.525.10">
    <property type="entry name" value="CRAL-TRIO lipid binding domain"/>
    <property type="match status" value="1"/>
</dbReference>
<dbReference type="Gene3D" id="2.130.10.10">
    <property type="entry name" value="YVTN repeat-like/Quinoprotein amine dehydrogenase"/>
    <property type="match status" value="1"/>
</dbReference>
<dbReference type="InterPro" id="IPR001680">
    <property type="entry name" value="WD40_rpt"/>
</dbReference>
<feature type="region of interest" description="Disordered" evidence="2">
    <location>
        <begin position="426"/>
        <end position="449"/>
    </location>
</feature>
<reference evidence="5" key="2">
    <citation type="journal article" date="2024" name="Plant">
        <title>Genomic evolution and insights into agronomic trait innovations of Sesamum species.</title>
        <authorList>
            <person name="Miao H."/>
            <person name="Wang L."/>
            <person name="Qu L."/>
            <person name="Liu H."/>
            <person name="Sun Y."/>
            <person name="Le M."/>
            <person name="Wang Q."/>
            <person name="Wei S."/>
            <person name="Zheng Y."/>
            <person name="Lin W."/>
            <person name="Duan Y."/>
            <person name="Cao H."/>
            <person name="Xiong S."/>
            <person name="Wang X."/>
            <person name="Wei L."/>
            <person name="Li C."/>
            <person name="Ma Q."/>
            <person name="Ju M."/>
            <person name="Zhao R."/>
            <person name="Li G."/>
            <person name="Mu C."/>
            <person name="Tian Q."/>
            <person name="Mei H."/>
            <person name="Zhang T."/>
            <person name="Gao T."/>
            <person name="Zhang H."/>
        </authorList>
    </citation>
    <scope>NUCLEOTIDE SEQUENCE</scope>
    <source>
        <strain evidence="5">3651</strain>
    </source>
</reference>
<dbReference type="Pfam" id="PF00650">
    <property type="entry name" value="CRAL_TRIO"/>
    <property type="match status" value="1"/>
</dbReference>
<dbReference type="PROSITE" id="PS50191">
    <property type="entry name" value="CRAL_TRIO"/>
    <property type="match status" value="1"/>
</dbReference>
<feature type="region of interest" description="Disordered" evidence="2">
    <location>
        <begin position="1"/>
        <end position="34"/>
    </location>
</feature>
<dbReference type="Gene3D" id="1.10.8.20">
    <property type="entry name" value="N-terminal domain of phosphatidylinositol transfer protein sec14p"/>
    <property type="match status" value="1"/>
</dbReference>
<evidence type="ECO:0000313" key="5">
    <source>
        <dbReference type="EMBL" id="KAK4420609.1"/>
    </source>
</evidence>
<reference evidence="5" key="1">
    <citation type="submission" date="2020-06" db="EMBL/GenBank/DDBJ databases">
        <authorList>
            <person name="Li T."/>
            <person name="Hu X."/>
            <person name="Zhang T."/>
            <person name="Song X."/>
            <person name="Zhang H."/>
            <person name="Dai N."/>
            <person name="Sheng W."/>
            <person name="Hou X."/>
            <person name="Wei L."/>
        </authorList>
    </citation>
    <scope>NUCLEOTIDE SEQUENCE</scope>
    <source>
        <strain evidence="5">3651</strain>
        <tissue evidence="5">Leaf</tissue>
    </source>
</reference>
<feature type="compositionally biased region" description="Low complexity" evidence="2">
    <location>
        <begin position="804"/>
        <end position="814"/>
    </location>
</feature>
<evidence type="ECO:0000256" key="1">
    <source>
        <dbReference type="PROSITE-ProRule" id="PRU00221"/>
    </source>
</evidence>
<evidence type="ECO:0000259" key="4">
    <source>
        <dbReference type="PROSITE" id="PS50191"/>
    </source>
</evidence>
<feature type="domain" description="CRAL-TRIO" evidence="4">
    <location>
        <begin position="143"/>
        <end position="318"/>
    </location>
</feature>
<feature type="region of interest" description="Disordered" evidence="2">
    <location>
        <begin position="794"/>
        <end position="814"/>
    </location>
</feature>
<dbReference type="SUPFAM" id="SSF52087">
    <property type="entry name" value="CRAL/TRIO domain"/>
    <property type="match status" value="1"/>
</dbReference>
<dbReference type="Pfam" id="PF00400">
    <property type="entry name" value="WD40"/>
    <property type="match status" value="1"/>
</dbReference>
<comment type="caution">
    <text evidence="5">The sequence shown here is derived from an EMBL/GenBank/DDBJ whole genome shotgun (WGS) entry which is preliminary data.</text>
</comment>
<dbReference type="CDD" id="cd00170">
    <property type="entry name" value="SEC14"/>
    <property type="match status" value="1"/>
</dbReference>
<dbReference type="InterPro" id="IPR001251">
    <property type="entry name" value="CRAL-TRIO_dom"/>
</dbReference>
<evidence type="ECO:0000313" key="6">
    <source>
        <dbReference type="Proteomes" id="UP001293254"/>
    </source>
</evidence>
<dbReference type="InterPro" id="IPR058888">
    <property type="entry name" value="LLG1-like"/>
</dbReference>
<dbReference type="FunFam" id="2.130.10.10:FF:000637">
    <property type="entry name" value="WD-40 repeat family protein"/>
    <property type="match status" value="1"/>
</dbReference>
<keyword evidence="6" id="KW-1185">Reference proteome</keyword>
<sequence length="1303" mass="147772">MSGLEGVEVNDETRERKSDYENSEDERRRSKIGSLRKKAINASNKFTHSLKRRGKRKVDFRVPSFSIEDIHDPREESAVCDLRQKLLDRDLLPVRHDDYHTLLRFLKARDFDIDNTIQMWEEMLNWRREYGTDTILEDFVFEELEEVLQYYPQGYHGVDREGRPVYIERLGKAYPSKLVGITSIERYLKYHVQEFEKAIHEKFPACSIAAKKRICSTTTILDVQGLGIKNFTTTAASLLSALAKIDNNYYPETLHRMYVVNAGPGFKKVLWPAAQKFLDAKTIAKIHVLDPKSLGKLQEVIDPSQLPDFLGGSCTCNVEGGCLRSNKGPWNDPEIMKLVYNAESTFVRQISKSATIQQKLDSYIQIQPLKGRCSGASAVESGSDDDPCSPTERNSTLILRLAPVHEEARTSDPCIYYSCDDHFSPADKDSDNEQGPEDDSFNVNVLGNSNSSTRSRVEGTLVMYLLDSIQEKVVKRGYRYTRTVISITIKLLEFIQNACVEYWRRQTYIYPSNALETEPEHDRRLPVATVAVAAEDRVLPCVQRLQKLETLLEELNKKPAEIPLEKEQLLNRSLDRIKSVEFDLDKTKRALNSTVLKQHEIAELLEKMRESKFHRRRFFYSTPNYGSLILSPGNAQSRTRTEILRPSYAISRVIIHVDQEILPLRMMGLSQIKCCLLLLLLLCLSLFTPLSASDADVISGQPVLSQRRLLQVKKPCPVNFEFQNYTIITSQCKGPDYSPKLCCSAFKQFACPFADQLNDLTNDCALTMFSYININGKYPQGLFASLCREQKEGLECPPEPPSSSPLSDSSKSSGSRRMICGVVMLSMMMLSAANLVLSLLFYNSRSFGIVFGFAVVRKMSRQQGNHADDMEEEYEMEGVDDMMDELHGRDGGGSDSDVNEYDYMNSRNQDTTAAQARGGRDIQGIPWERLNITREKYRKTRLEQYKNYENISQSGEVSEKECKTTEKGGSYYEFRRNSRSVRSTILHFQLRNLVWATSKHDVYLMSHYSVMHWSSLTHTKSEVLNVSGHVAPCEKHPGSLLEGFSQTQVSTLAVKDKLLVAGGFHGELICKYLDRPGVSYCTRTTYDDNAITNAIEIYKSSSGAVHFIASNNDCGVRDFDLENFQLSKHLPFSWPVNHTSLSPDGRLVLIVGDDPDSILVDFRSGQVIASLRGHLDYSFASAWHPSGLTFATGNQDRTCRIWDMRNLSNSVTALKGNLGAIRSIRYTSDGKFMAMAEPADFVHVFDVESGYEKEQEIDFFGEISGISFSPDTESLFVGVWDRTYGSLIEFGRRRAFSYLDTIV</sequence>
<keyword evidence="3" id="KW-0812">Transmembrane</keyword>
<keyword evidence="1" id="KW-0853">WD repeat</keyword>
<gene>
    <name evidence="5" type="ORF">Salat_2011400</name>
</gene>
<accession>A0AAE1XZ42</accession>
<dbReference type="PANTHER" id="PTHR43991">
    <property type="entry name" value="WD REPEAT PROTEIN (AFU_ORTHOLOGUE AFUA_8G05640)-RELATED"/>
    <property type="match status" value="1"/>
</dbReference>
<keyword evidence="3" id="KW-0472">Membrane</keyword>
<feature type="repeat" description="WD" evidence="1">
    <location>
        <begin position="1171"/>
        <end position="1212"/>
    </location>
</feature>
<dbReference type="SMART" id="SM00516">
    <property type="entry name" value="SEC14"/>
    <property type="match status" value="1"/>
</dbReference>
<dbReference type="PROSITE" id="PS50082">
    <property type="entry name" value="WD_REPEATS_2"/>
    <property type="match status" value="1"/>
</dbReference>
<dbReference type="Pfam" id="PF26578">
    <property type="entry name" value="LLG1"/>
    <property type="match status" value="1"/>
</dbReference>
<organism evidence="5 6">
    <name type="scientific">Sesamum alatum</name>
    <dbReference type="NCBI Taxonomy" id="300844"/>
    <lineage>
        <taxon>Eukaryota</taxon>
        <taxon>Viridiplantae</taxon>
        <taxon>Streptophyta</taxon>
        <taxon>Embryophyta</taxon>
        <taxon>Tracheophyta</taxon>
        <taxon>Spermatophyta</taxon>
        <taxon>Magnoliopsida</taxon>
        <taxon>eudicotyledons</taxon>
        <taxon>Gunneridae</taxon>
        <taxon>Pentapetalae</taxon>
        <taxon>asterids</taxon>
        <taxon>lamiids</taxon>
        <taxon>Lamiales</taxon>
        <taxon>Pedaliaceae</taxon>
        <taxon>Sesamum</taxon>
    </lineage>
</organism>
<evidence type="ECO:0000256" key="2">
    <source>
        <dbReference type="SAM" id="MobiDB-lite"/>
    </source>
</evidence>
<feature type="compositionally biased region" description="Basic and acidic residues" evidence="2">
    <location>
        <begin position="11"/>
        <end position="28"/>
    </location>
</feature>
<dbReference type="InterPro" id="IPR036273">
    <property type="entry name" value="CRAL/TRIO_N_dom_sf"/>
</dbReference>
<keyword evidence="3" id="KW-1133">Transmembrane helix</keyword>
<name>A0AAE1XZ42_9LAMI</name>
<dbReference type="SMART" id="SM01100">
    <property type="entry name" value="CRAL_TRIO_N"/>
    <property type="match status" value="1"/>
</dbReference>
<feature type="transmembrane region" description="Helical" evidence="3">
    <location>
        <begin position="676"/>
        <end position="698"/>
    </location>
</feature>
<dbReference type="PROSITE" id="PS50294">
    <property type="entry name" value="WD_REPEATS_REGION"/>
    <property type="match status" value="1"/>
</dbReference>
<dbReference type="EMBL" id="JACGWO010000008">
    <property type="protein sequence ID" value="KAK4420609.1"/>
    <property type="molecule type" value="Genomic_DNA"/>
</dbReference>
<dbReference type="InterPro" id="IPR011074">
    <property type="entry name" value="CRAL/TRIO_N_dom"/>
</dbReference>
<dbReference type="PANTHER" id="PTHR43991:SF38">
    <property type="entry name" value="OS02G0721600 PROTEIN"/>
    <property type="match status" value="1"/>
</dbReference>